<dbReference type="AlphaFoldDB" id="A0A4S8LL19"/>
<dbReference type="PANTHER" id="PTHR46791:SF5">
    <property type="entry name" value="CLR5 DOMAIN-CONTAINING PROTEIN-RELATED"/>
    <property type="match status" value="1"/>
</dbReference>
<dbReference type="Proteomes" id="UP000297245">
    <property type="component" value="Unassembled WGS sequence"/>
</dbReference>
<dbReference type="EMBL" id="ML179362">
    <property type="protein sequence ID" value="THU89613.1"/>
    <property type="molecule type" value="Genomic_DNA"/>
</dbReference>
<keyword evidence="3" id="KW-1185">Reference proteome</keyword>
<name>A0A4S8LL19_DENBC</name>
<gene>
    <name evidence="2" type="ORF">K435DRAFT_821338</name>
</gene>
<dbReference type="InterPro" id="IPR058913">
    <property type="entry name" value="Integrase_dom_put"/>
</dbReference>
<proteinExistence type="predicted"/>
<dbReference type="OrthoDB" id="3353107at2759"/>
<dbReference type="Pfam" id="PF24764">
    <property type="entry name" value="rva_4"/>
    <property type="match status" value="1"/>
</dbReference>
<sequence length="217" mass="25384">MLENRGLDRGSYIWGRSVHNTRIERLWFDVTQGFGKKWYHFFLDLEYNHGLDSSNDTQIWLLHHLFLPCINQDAQEWAETWNNHQITIKGEQERSPHDMFFFSQLQDGVRGIYRRPEPIDYGIDWQVIGDSDLMAHLLHSNPDEWRHNAAGAFDSAPESYSRVDVLPLNCPLTTEQVQILDTGLASRVDINSRNMLLRRTVWDEALIILNSFFAIPT</sequence>
<organism evidence="2 3">
    <name type="scientific">Dendrothele bispora (strain CBS 962.96)</name>
    <dbReference type="NCBI Taxonomy" id="1314807"/>
    <lineage>
        <taxon>Eukaryota</taxon>
        <taxon>Fungi</taxon>
        <taxon>Dikarya</taxon>
        <taxon>Basidiomycota</taxon>
        <taxon>Agaricomycotina</taxon>
        <taxon>Agaricomycetes</taxon>
        <taxon>Agaricomycetidae</taxon>
        <taxon>Agaricales</taxon>
        <taxon>Agaricales incertae sedis</taxon>
        <taxon>Dendrothele</taxon>
    </lineage>
</organism>
<reference evidence="2 3" key="1">
    <citation type="journal article" date="2019" name="Nat. Ecol. Evol.">
        <title>Megaphylogeny resolves global patterns of mushroom evolution.</title>
        <authorList>
            <person name="Varga T."/>
            <person name="Krizsan K."/>
            <person name="Foldi C."/>
            <person name="Dima B."/>
            <person name="Sanchez-Garcia M."/>
            <person name="Sanchez-Ramirez S."/>
            <person name="Szollosi G.J."/>
            <person name="Szarkandi J.G."/>
            <person name="Papp V."/>
            <person name="Albert L."/>
            <person name="Andreopoulos W."/>
            <person name="Angelini C."/>
            <person name="Antonin V."/>
            <person name="Barry K.W."/>
            <person name="Bougher N.L."/>
            <person name="Buchanan P."/>
            <person name="Buyck B."/>
            <person name="Bense V."/>
            <person name="Catcheside P."/>
            <person name="Chovatia M."/>
            <person name="Cooper J."/>
            <person name="Damon W."/>
            <person name="Desjardin D."/>
            <person name="Finy P."/>
            <person name="Geml J."/>
            <person name="Haridas S."/>
            <person name="Hughes K."/>
            <person name="Justo A."/>
            <person name="Karasinski D."/>
            <person name="Kautmanova I."/>
            <person name="Kiss B."/>
            <person name="Kocsube S."/>
            <person name="Kotiranta H."/>
            <person name="LaButti K.M."/>
            <person name="Lechner B.E."/>
            <person name="Liimatainen K."/>
            <person name="Lipzen A."/>
            <person name="Lukacs Z."/>
            <person name="Mihaltcheva S."/>
            <person name="Morgado L.N."/>
            <person name="Niskanen T."/>
            <person name="Noordeloos M.E."/>
            <person name="Ohm R.A."/>
            <person name="Ortiz-Santana B."/>
            <person name="Ovrebo C."/>
            <person name="Racz N."/>
            <person name="Riley R."/>
            <person name="Savchenko A."/>
            <person name="Shiryaev A."/>
            <person name="Soop K."/>
            <person name="Spirin V."/>
            <person name="Szebenyi C."/>
            <person name="Tomsovsky M."/>
            <person name="Tulloss R.E."/>
            <person name="Uehling J."/>
            <person name="Grigoriev I.V."/>
            <person name="Vagvolgyi C."/>
            <person name="Papp T."/>
            <person name="Martin F.M."/>
            <person name="Miettinen O."/>
            <person name="Hibbett D.S."/>
            <person name="Nagy L.G."/>
        </authorList>
    </citation>
    <scope>NUCLEOTIDE SEQUENCE [LARGE SCALE GENOMIC DNA]</scope>
    <source>
        <strain evidence="2 3">CBS 962.96</strain>
    </source>
</reference>
<dbReference type="PANTHER" id="PTHR46791">
    <property type="entry name" value="EXPRESSED PROTEIN"/>
    <property type="match status" value="1"/>
</dbReference>
<feature type="domain" description="Integrase core" evidence="1">
    <location>
        <begin position="2"/>
        <end position="106"/>
    </location>
</feature>
<protein>
    <recommendedName>
        <fullName evidence="1">Integrase core domain-containing protein</fullName>
    </recommendedName>
</protein>
<accession>A0A4S8LL19</accession>
<evidence type="ECO:0000313" key="3">
    <source>
        <dbReference type="Proteomes" id="UP000297245"/>
    </source>
</evidence>
<evidence type="ECO:0000259" key="1">
    <source>
        <dbReference type="Pfam" id="PF24764"/>
    </source>
</evidence>
<evidence type="ECO:0000313" key="2">
    <source>
        <dbReference type="EMBL" id="THU89613.1"/>
    </source>
</evidence>